<dbReference type="EMBL" id="JBBNAF010000049">
    <property type="protein sequence ID" value="KAK9081668.1"/>
    <property type="molecule type" value="Genomic_DNA"/>
</dbReference>
<evidence type="ECO:0000313" key="4">
    <source>
        <dbReference type="EMBL" id="KAK9169561.1"/>
    </source>
</evidence>
<dbReference type="Proteomes" id="UP001420932">
    <property type="component" value="Unassembled WGS sequence"/>
</dbReference>
<dbReference type="PANTHER" id="PTHR33177">
    <property type="entry name" value="PUTATIVE-RELATED"/>
    <property type="match status" value="1"/>
</dbReference>
<evidence type="ECO:0000313" key="3">
    <source>
        <dbReference type="EMBL" id="KAK9081668.1"/>
    </source>
</evidence>
<name>A0AAP0LEM6_9MAGN</name>
<sequence length="165" mass="18405">MATAKTLRKHPRGNGYPLCSTAKVFFRAAAKLELMTPLQANGLFAPPSTAELEKIAQLYKDCFKENQRHHNYGEFDLNMPQAPTALAGKAEQSNGSPQSSCTTSVTSNNTQELSEVVSYHKLGLYGCCRCLMYVMVPEEDPKCPRCNWDDLVDVKNITDKITRKK</sequence>
<dbReference type="AlphaFoldDB" id="A0AAP0LEM6"/>
<dbReference type="PANTHER" id="PTHR33177:SF74">
    <property type="entry name" value="PROTEIN GL2-INTERACTING REPRESSOR 1"/>
    <property type="match status" value="1"/>
</dbReference>
<evidence type="ECO:0000256" key="1">
    <source>
        <dbReference type="SAM" id="MobiDB-lite"/>
    </source>
</evidence>
<accession>A0AAP0LEM6</accession>
<feature type="region of interest" description="Disordered" evidence="1">
    <location>
        <begin position="87"/>
        <end position="106"/>
    </location>
</feature>
<feature type="domain" description="GIR1-like zinc ribbon" evidence="2">
    <location>
        <begin position="124"/>
        <end position="152"/>
    </location>
</feature>
<protein>
    <recommendedName>
        <fullName evidence="2">GIR1-like zinc ribbon domain-containing protein</fullName>
    </recommendedName>
</protein>
<comment type="caution">
    <text evidence="4">The sequence shown here is derived from an EMBL/GenBank/DDBJ whole genome shotgun (WGS) entry which is preliminary data.</text>
</comment>
<reference evidence="4 5" key="1">
    <citation type="submission" date="2024-01" db="EMBL/GenBank/DDBJ databases">
        <title>Genome assemblies of Stephania.</title>
        <authorList>
            <person name="Yang L."/>
        </authorList>
    </citation>
    <scope>NUCLEOTIDE SEQUENCE [LARGE SCALE GENOMIC DNA]</scope>
    <source>
        <strain evidence="4">YNDBR</strain>
        <tissue evidence="4">Leaf</tissue>
    </source>
</reference>
<dbReference type="InterPro" id="IPR056440">
    <property type="entry name" value="Zn-ribbon_GIR1"/>
</dbReference>
<gene>
    <name evidence="4" type="ORF">Syun_001701</name>
    <name evidence="3" type="ORF">Syun_030886</name>
</gene>
<dbReference type="EMBL" id="JBBNAF010000001">
    <property type="protein sequence ID" value="KAK9169561.1"/>
    <property type="molecule type" value="Genomic_DNA"/>
</dbReference>
<dbReference type="InterPro" id="IPR055281">
    <property type="entry name" value="GIR1-2/SIED1"/>
</dbReference>
<dbReference type="Pfam" id="PF24747">
    <property type="entry name" value="Zn-ribbon_GIR1"/>
    <property type="match status" value="1"/>
</dbReference>
<organism evidence="4 5">
    <name type="scientific">Stephania yunnanensis</name>
    <dbReference type="NCBI Taxonomy" id="152371"/>
    <lineage>
        <taxon>Eukaryota</taxon>
        <taxon>Viridiplantae</taxon>
        <taxon>Streptophyta</taxon>
        <taxon>Embryophyta</taxon>
        <taxon>Tracheophyta</taxon>
        <taxon>Spermatophyta</taxon>
        <taxon>Magnoliopsida</taxon>
        <taxon>Ranunculales</taxon>
        <taxon>Menispermaceae</taxon>
        <taxon>Menispermoideae</taxon>
        <taxon>Cissampelideae</taxon>
        <taxon>Stephania</taxon>
    </lineage>
</organism>
<proteinExistence type="predicted"/>
<evidence type="ECO:0000259" key="2">
    <source>
        <dbReference type="Pfam" id="PF24747"/>
    </source>
</evidence>
<evidence type="ECO:0000313" key="5">
    <source>
        <dbReference type="Proteomes" id="UP001420932"/>
    </source>
</evidence>
<keyword evidence="5" id="KW-1185">Reference proteome</keyword>